<evidence type="ECO:0000256" key="1">
    <source>
        <dbReference type="ARBA" id="ARBA00022729"/>
    </source>
</evidence>
<feature type="compositionally biased region" description="Basic and acidic residues" evidence="2">
    <location>
        <begin position="244"/>
        <end position="275"/>
    </location>
</feature>
<comment type="caution">
    <text evidence="4">The sequence shown here is derived from an EMBL/GenBank/DDBJ whole genome shotgun (WGS) entry which is preliminary data.</text>
</comment>
<evidence type="ECO:0000256" key="2">
    <source>
        <dbReference type="SAM" id="MobiDB-lite"/>
    </source>
</evidence>
<dbReference type="PANTHER" id="PTHR21666:SF289">
    <property type="entry name" value="L-ALA--D-GLU ENDOPEPTIDASE"/>
    <property type="match status" value="1"/>
</dbReference>
<dbReference type="PANTHER" id="PTHR21666">
    <property type="entry name" value="PEPTIDASE-RELATED"/>
    <property type="match status" value="1"/>
</dbReference>
<accession>A0ABV4CZA6</accession>
<keyword evidence="1" id="KW-0732">Signal</keyword>
<keyword evidence="5" id="KW-1185">Reference proteome</keyword>
<evidence type="ECO:0000313" key="4">
    <source>
        <dbReference type="EMBL" id="MEY8246151.1"/>
    </source>
</evidence>
<dbReference type="Proteomes" id="UP001565200">
    <property type="component" value="Unassembled WGS sequence"/>
</dbReference>
<dbReference type="InterPro" id="IPR050570">
    <property type="entry name" value="Cell_wall_metabolism_enzyme"/>
</dbReference>
<dbReference type="Gene3D" id="2.70.70.10">
    <property type="entry name" value="Glucose Permease (Domain IIA)"/>
    <property type="match status" value="1"/>
</dbReference>
<dbReference type="SUPFAM" id="SSF51261">
    <property type="entry name" value="Duplicated hybrid motif"/>
    <property type="match status" value="1"/>
</dbReference>
<sequence>MLALLLAGGDASAARKKQRNMSSVKKEQKATQRAIKLTAEQIEANAKKTGRTLSALNALNAEITQHNRSITEISVQIDSIDASIAVISDSIRILDERLEMMRASYANSIKSMHKANSGSMSALAFIFASDSFTQAYRRVRYLREFSAWKDKKSADIKEAQAQLDGQRKQYSALQADKSAAMAKMTSAKADLEKKQKETSVLVAQLKKEGASLKKVLKEKEAQARALDAELDRLIAEEQRRQEAERRKAEEERRRQQEKQLAQEKSKKDKAKESETKSSTAKTAPKPKASPAANYATAEADRKLTGSFESNKGRLLFPVSGKYKIVRPFGRHKHPDLPHVVTDNSGIDIEVPAGGNARVVFGGTVSAIFRQPGFNTIVMVRHGSYLTIYANLTDILVKKGDALKQGQTIGRIYSDPDDDNRSILHFELRKETQKLNPSAWVR</sequence>
<gene>
    <name evidence="4" type="ORF">AAK873_11060</name>
</gene>
<dbReference type="InterPro" id="IPR011055">
    <property type="entry name" value="Dup_hybrid_motif"/>
</dbReference>
<organism evidence="4 5">
    <name type="scientific">Heminiphilus faecis</name>
    <dbReference type="NCBI Taxonomy" id="2601703"/>
    <lineage>
        <taxon>Bacteria</taxon>
        <taxon>Pseudomonadati</taxon>
        <taxon>Bacteroidota</taxon>
        <taxon>Bacteroidia</taxon>
        <taxon>Bacteroidales</taxon>
        <taxon>Muribaculaceae</taxon>
        <taxon>Heminiphilus</taxon>
    </lineage>
</organism>
<reference evidence="4 5" key="1">
    <citation type="submission" date="2024-03" db="EMBL/GenBank/DDBJ databases">
        <title>Mouse gut bacterial collection (mGBC) of GemPharmatech.</title>
        <authorList>
            <person name="He Y."/>
            <person name="Dong L."/>
            <person name="Wu D."/>
            <person name="Gao X."/>
            <person name="Lin Z."/>
        </authorList>
    </citation>
    <scope>NUCLEOTIDE SEQUENCE [LARGE SCALE GENOMIC DNA]</scope>
    <source>
        <strain evidence="4 5">54-13</strain>
    </source>
</reference>
<protein>
    <submittedName>
        <fullName evidence="4">Peptidoglycan DD-metalloendopeptidase family protein</fullName>
    </submittedName>
</protein>
<name>A0ABV4CZA6_9BACT</name>
<feature type="domain" description="M23ase beta-sheet core" evidence="3">
    <location>
        <begin position="343"/>
        <end position="436"/>
    </location>
</feature>
<dbReference type="Pfam" id="PF01551">
    <property type="entry name" value="Peptidase_M23"/>
    <property type="match status" value="1"/>
</dbReference>
<evidence type="ECO:0000313" key="5">
    <source>
        <dbReference type="Proteomes" id="UP001565200"/>
    </source>
</evidence>
<dbReference type="EMBL" id="JBCLPP010000034">
    <property type="protein sequence ID" value="MEY8246151.1"/>
    <property type="molecule type" value="Genomic_DNA"/>
</dbReference>
<dbReference type="Gene3D" id="6.10.250.3150">
    <property type="match status" value="1"/>
</dbReference>
<evidence type="ECO:0000259" key="3">
    <source>
        <dbReference type="Pfam" id="PF01551"/>
    </source>
</evidence>
<dbReference type="InterPro" id="IPR016047">
    <property type="entry name" value="M23ase_b-sheet_dom"/>
</dbReference>
<proteinExistence type="predicted"/>
<dbReference type="CDD" id="cd12797">
    <property type="entry name" value="M23_peptidase"/>
    <property type="match status" value="1"/>
</dbReference>
<feature type="compositionally biased region" description="Low complexity" evidence="2">
    <location>
        <begin position="276"/>
        <end position="292"/>
    </location>
</feature>
<feature type="region of interest" description="Disordered" evidence="2">
    <location>
        <begin position="244"/>
        <end position="295"/>
    </location>
</feature>